<accession>A0A239GYX5</accession>
<feature type="domain" description="DUF202" evidence="6">
    <location>
        <begin position="32"/>
        <end position="93"/>
    </location>
</feature>
<dbReference type="AlphaFoldDB" id="A0A239GYX5"/>
<evidence type="ECO:0000256" key="1">
    <source>
        <dbReference type="ARBA" id="ARBA00004127"/>
    </source>
</evidence>
<proteinExistence type="predicted"/>
<comment type="subcellular location">
    <subcellularLocation>
        <location evidence="1">Endomembrane system</location>
        <topology evidence="1">Multi-pass membrane protein</topology>
    </subcellularLocation>
</comment>
<keyword evidence="3 5" id="KW-1133">Transmembrane helix</keyword>
<protein>
    <submittedName>
        <fullName evidence="7">Putative membrane protein</fullName>
    </submittedName>
</protein>
<evidence type="ECO:0000259" key="6">
    <source>
        <dbReference type="Pfam" id="PF02656"/>
    </source>
</evidence>
<reference evidence="8" key="1">
    <citation type="submission" date="2017-06" db="EMBL/GenBank/DDBJ databases">
        <authorList>
            <person name="Varghese N."/>
            <person name="Submissions S."/>
        </authorList>
    </citation>
    <scope>NUCLEOTIDE SEQUENCE [LARGE SCALE GENOMIC DNA]</scope>
    <source>
        <strain evidence="8">NKM1</strain>
    </source>
</reference>
<feature type="transmembrane region" description="Helical" evidence="5">
    <location>
        <begin position="41"/>
        <end position="61"/>
    </location>
</feature>
<evidence type="ECO:0000256" key="5">
    <source>
        <dbReference type="SAM" id="Phobius"/>
    </source>
</evidence>
<feature type="transmembrane region" description="Helical" evidence="5">
    <location>
        <begin position="67"/>
        <end position="88"/>
    </location>
</feature>
<evidence type="ECO:0000313" key="8">
    <source>
        <dbReference type="Proteomes" id="UP000198432"/>
    </source>
</evidence>
<dbReference type="GO" id="GO:0012505">
    <property type="term" value="C:endomembrane system"/>
    <property type="evidence" value="ECO:0007669"/>
    <property type="project" value="UniProtKB-SubCell"/>
</dbReference>
<dbReference type="RefSeq" id="WP_179223043.1">
    <property type="nucleotide sequence ID" value="NZ_FZOQ01000012.1"/>
</dbReference>
<dbReference type="EMBL" id="FZOQ01000012">
    <property type="protein sequence ID" value="SNS73998.1"/>
    <property type="molecule type" value="Genomic_DNA"/>
</dbReference>
<evidence type="ECO:0000256" key="3">
    <source>
        <dbReference type="ARBA" id="ARBA00022989"/>
    </source>
</evidence>
<organism evidence="7 8">
    <name type="scientific">Pontibacter ummariensis</name>
    <dbReference type="NCBI Taxonomy" id="1610492"/>
    <lineage>
        <taxon>Bacteria</taxon>
        <taxon>Pseudomonadati</taxon>
        <taxon>Bacteroidota</taxon>
        <taxon>Cytophagia</taxon>
        <taxon>Cytophagales</taxon>
        <taxon>Hymenobacteraceae</taxon>
        <taxon>Pontibacter</taxon>
    </lineage>
</organism>
<evidence type="ECO:0000256" key="4">
    <source>
        <dbReference type="ARBA" id="ARBA00023136"/>
    </source>
</evidence>
<dbReference type="Pfam" id="PF02656">
    <property type="entry name" value="DUF202"/>
    <property type="match status" value="1"/>
</dbReference>
<keyword evidence="2 5" id="KW-0812">Transmembrane</keyword>
<gene>
    <name evidence="7" type="ORF">SAMN06296052_11280</name>
</gene>
<sequence>MLAKRARKRLKKKLKLQERHNLEIRDNLAMERTKMANERTFLAYARTAMAMVLAGLTFIKVFEEDPFYIGVGLTFIPVGLVVAVFGYYRFSKKKQEVALHARSYKPTSPALAKVIEEKKEEQDVSP</sequence>
<dbReference type="InterPro" id="IPR003807">
    <property type="entry name" value="DUF202"/>
</dbReference>
<evidence type="ECO:0000313" key="7">
    <source>
        <dbReference type="EMBL" id="SNS73998.1"/>
    </source>
</evidence>
<name>A0A239GYX5_9BACT</name>
<keyword evidence="4 5" id="KW-0472">Membrane</keyword>
<keyword evidence="8" id="KW-1185">Reference proteome</keyword>
<evidence type="ECO:0000256" key="2">
    <source>
        <dbReference type="ARBA" id="ARBA00022692"/>
    </source>
</evidence>
<dbReference type="Proteomes" id="UP000198432">
    <property type="component" value="Unassembled WGS sequence"/>
</dbReference>